<gene>
    <name evidence="2" type="ORF">Tco_0993024</name>
</gene>
<proteinExistence type="predicted"/>
<feature type="transmembrane region" description="Helical" evidence="1">
    <location>
        <begin position="55"/>
        <end position="77"/>
    </location>
</feature>
<organism evidence="2 3">
    <name type="scientific">Tanacetum coccineum</name>
    <dbReference type="NCBI Taxonomy" id="301880"/>
    <lineage>
        <taxon>Eukaryota</taxon>
        <taxon>Viridiplantae</taxon>
        <taxon>Streptophyta</taxon>
        <taxon>Embryophyta</taxon>
        <taxon>Tracheophyta</taxon>
        <taxon>Spermatophyta</taxon>
        <taxon>Magnoliopsida</taxon>
        <taxon>eudicotyledons</taxon>
        <taxon>Gunneridae</taxon>
        <taxon>Pentapetalae</taxon>
        <taxon>asterids</taxon>
        <taxon>campanulids</taxon>
        <taxon>Asterales</taxon>
        <taxon>Asteraceae</taxon>
        <taxon>Asteroideae</taxon>
        <taxon>Anthemideae</taxon>
        <taxon>Anthemidinae</taxon>
        <taxon>Tanacetum</taxon>
    </lineage>
</organism>
<sequence>MFLCRKSTRKLYGDGGGGGDFVVATRRKKEVEFLGEICMCVGRSEKMGKQKCMPAIHWAISHLILAELLEIVFLVAYSSKITRSKEKKNETLMSRVPVVDAPRLHVRGDKLIVEFQLAGMFSCDGLRDVIYISEV</sequence>
<evidence type="ECO:0000313" key="2">
    <source>
        <dbReference type="EMBL" id="GJT57970.1"/>
    </source>
</evidence>
<evidence type="ECO:0000313" key="3">
    <source>
        <dbReference type="Proteomes" id="UP001151760"/>
    </source>
</evidence>
<keyword evidence="3" id="KW-1185">Reference proteome</keyword>
<name>A0ABQ5F3Z6_9ASTR</name>
<dbReference type="EMBL" id="BQNB010016977">
    <property type="protein sequence ID" value="GJT57970.1"/>
    <property type="molecule type" value="Genomic_DNA"/>
</dbReference>
<protein>
    <submittedName>
        <fullName evidence="2">Uncharacterized protein</fullName>
    </submittedName>
</protein>
<comment type="caution">
    <text evidence="2">The sequence shown here is derived from an EMBL/GenBank/DDBJ whole genome shotgun (WGS) entry which is preliminary data.</text>
</comment>
<evidence type="ECO:0000256" key="1">
    <source>
        <dbReference type="SAM" id="Phobius"/>
    </source>
</evidence>
<keyword evidence="1" id="KW-1133">Transmembrane helix</keyword>
<keyword evidence="1" id="KW-0812">Transmembrane</keyword>
<reference evidence="2" key="2">
    <citation type="submission" date="2022-01" db="EMBL/GenBank/DDBJ databases">
        <authorList>
            <person name="Yamashiro T."/>
            <person name="Shiraishi A."/>
            <person name="Satake H."/>
            <person name="Nakayama K."/>
        </authorList>
    </citation>
    <scope>NUCLEOTIDE SEQUENCE</scope>
</reference>
<reference evidence="2" key="1">
    <citation type="journal article" date="2022" name="Int. J. Mol. Sci.">
        <title>Draft Genome of Tanacetum Coccineum: Genomic Comparison of Closely Related Tanacetum-Family Plants.</title>
        <authorList>
            <person name="Yamashiro T."/>
            <person name="Shiraishi A."/>
            <person name="Nakayama K."/>
            <person name="Satake H."/>
        </authorList>
    </citation>
    <scope>NUCLEOTIDE SEQUENCE</scope>
</reference>
<accession>A0ABQ5F3Z6</accession>
<dbReference type="Proteomes" id="UP001151760">
    <property type="component" value="Unassembled WGS sequence"/>
</dbReference>
<keyword evidence="1" id="KW-0472">Membrane</keyword>